<reference evidence="1 2" key="1">
    <citation type="submission" date="2018-06" db="EMBL/GenBank/DDBJ databases">
        <authorList>
            <consortium name="Pathogen Informatics"/>
            <person name="Doyle S."/>
        </authorList>
    </citation>
    <scope>NUCLEOTIDE SEQUENCE [LARGE SCALE GENOMIC DNA]</scope>
    <source>
        <strain evidence="1 2">NCTC10283</strain>
    </source>
</reference>
<sequence>MQQDKLGQYYNIDFEKIININDLFMIMEITFPMYNFSIQYNQDIYEKTYNTNIDTFHIWITIQDLKEDDIYYFEDIKLRTLFYISNECSFDKNQIIKFCNDLSQKLDSKIYISMEDIEENTFSLNYCSVWCIDNNKMRIMFDAQEFFDDYPSQ</sequence>
<evidence type="ECO:0000313" key="1">
    <source>
        <dbReference type="EMBL" id="SSY70639.1"/>
    </source>
</evidence>
<dbReference type="Proteomes" id="UP000254209">
    <property type="component" value="Unassembled WGS sequence"/>
</dbReference>
<evidence type="ECO:0000313" key="2">
    <source>
        <dbReference type="Proteomes" id="UP000254209"/>
    </source>
</evidence>
<keyword evidence="2" id="KW-1185">Reference proteome</keyword>
<gene>
    <name evidence="1" type="ORF">NCTC10283_00746</name>
</gene>
<dbReference type="AlphaFoldDB" id="A0A376BLQ4"/>
<name>A0A376BLQ4_9NEIS</name>
<proteinExistence type="predicted"/>
<protein>
    <submittedName>
        <fullName evidence="1">Uncharacterized protein</fullName>
    </submittedName>
</protein>
<organism evidence="1 2">
    <name type="scientific">Alysiella crassa</name>
    <dbReference type="NCBI Taxonomy" id="153491"/>
    <lineage>
        <taxon>Bacteria</taxon>
        <taxon>Pseudomonadati</taxon>
        <taxon>Pseudomonadota</taxon>
        <taxon>Betaproteobacteria</taxon>
        <taxon>Neisseriales</taxon>
        <taxon>Neisseriaceae</taxon>
        <taxon>Alysiella</taxon>
    </lineage>
</organism>
<accession>A0A376BLQ4</accession>
<dbReference type="EMBL" id="UFSO01000002">
    <property type="protein sequence ID" value="SSY70639.1"/>
    <property type="molecule type" value="Genomic_DNA"/>
</dbReference>